<dbReference type="EMBL" id="JACEOL010000067">
    <property type="protein sequence ID" value="MBA4603754.1"/>
    <property type="molecule type" value="Genomic_DNA"/>
</dbReference>
<reference evidence="2 3" key="1">
    <citation type="submission" date="2020-07" db="EMBL/GenBank/DDBJ databases">
        <title>Thermoactinomyces phylogeny.</title>
        <authorList>
            <person name="Dunlap C."/>
        </authorList>
    </citation>
    <scope>NUCLEOTIDE SEQUENCE [LARGE SCALE GENOMIC DNA]</scope>
    <source>
        <strain evidence="2 3">AMNI-1</strain>
    </source>
</reference>
<dbReference type="SUPFAM" id="SSF52540">
    <property type="entry name" value="P-loop containing nucleoside triphosphate hydrolases"/>
    <property type="match status" value="1"/>
</dbReference>
<dbReference type="InterPro" id="IPR027417">
    <property type="entry name" value="P-loop_NTPase"/>
</dbReference>
<dbReference type="Proteomes" id="UP000538292">
    <property type="component" value="Unassembled WGS sequence"/>
</dbReference>
<evidence type="ECO:0000313" key="3">
    <source>
        <dbReference type="Proteomes" id="UP000538292"/>
    </source>
</evidence>
<keyword evidence="2" id="KW-0067">ATP-binding</keyword>
<evidence type="ECO:0000313" key="2">
    <source>
        <dbReference type="EMBL" id="MBA4603754.1"/>
    </source>
</evidence>
<organism evidence="2 3">
    <name type="scientific">Thermoactinomyces mirandus</name>
    <dbReference type="NCBI Taxonomy" id="2756294"/>
    <lineage>
        <taxon>Bacteria</taxon>
        <taxon>Bacillati</taxon>
        <taxon>Bacillota</taxon>
        <taxon>Bacilli</taxon>
        <taxon>Bacillales</taxon>
        <taxon>Thermoactinomycetaceae</taxon>
        <taxon>Thermoactinomyces</taxon>
    </lineage>
</organism>
<comment type="caution">
    <text evidence="2">The sequence shown here is derived from an EMBL/GenBank/DDBJ whole genome shotgun (WGS) entry which is preliminary data.</text>
</comment>
<keyword evidence="2" id="KW-0547">Nucleotide-binding</keyword>
<dbReference type="Pfam" id="PF01695">
    <property type="entry name" value="IstB_IS21"/>
    <property type="match status" value="1"/>
</dbReference>
<gene>
    <name evidence="2" type="ORF">H2C83_15910</name>
</gene>
<name>A0A7W2AS70_9BACL</name>
<accession>A0A7W2AS70</accession>
<dbReference type="InterPro" id="IPR002611">
    <property type="entry name" value="IstB_ATP-bd"/>
</dbReference>
<keyword evidence="3" id="KW-1185">Reference proteome</keyword>
<dbReference type="AlphaFoldDB" id="A0A7W2AS70"/>
<protein>
    <submittedName>
        <fullName evidence="2">ATP-binding protein</fullName>
    </submittedName>
</protein>
<dbReference type="Gene3D" id="3.40.50.300">
    <property type="entry name" value="P-loop containing nucleotide triphosphate hydrolases"/>
    <property type="match status" value="1"/>
</dbReference>
<evidence type="ECO:0000259" key="1">
    <source>
        <dbReference type="Pfam" id="PF01695"/>
    </source>
</evidence>
<proteinExistence type="predicted"/>
<dbReference type="GO" id="GO:0005524">
    <property type="term" value="F:ATP binding"/>
    <property type="evidence" value="ECO:0007669"/>
    <property type="project" value="UniProtKB-KW"/>
</dbReference>
<feature type="domain" description="IstB-like ATP-binding" evidence="1">
    <location>
        <begin position="4"/>
        <end position="83"/>
    </location>
</feature>
<sequence length="108" mass="12300">MKICKLTNKVKFPQTKTFEGYSFESITFPESMNPEILKQVDFIGKKENVIMLGTIGIGKTHLSTAMRVEACKQGMKVRFFRASATKSKNNHSNLIHPTKKDRYTFIPA</sequence>